<proteinExistence type="predicted"/>
<reference evidence="1 2" key="1">
    <citation type="journal article" date="2018" name="PLoS Genet.">
        <title>Population sequencing reveals clonal diversity and ancestral inbreeding in the grapevine cultivar Chardonnay.</title>
        <authorList>
            <person name="Roach M.J."/>
            <person name="Johnson D.L."/>
            <person name="Bohlmann J."/>
            <person name="van Vuuren H.J."/>
            <person name="Jones S.J."/>
            <person name="Pretorius I.S."/>
            <person name="Schmidt S.A."/>
            <person name="Borneman A.R."/>
        </authorList>
    </citation>
    <scope>NUCLEOTIDE SEQUENCE [LARGE SCALE GENOMIC DNA]</scope>
    <source>
        <strain evidence="2">cv. Chardonnay</strain>
        <tissue evidence="1">Leaf</tissue>
    </source>
</reference>
<comment type="caution">
    <text evidence="1">The sequence shown here is derived from an EMBL/GenBank/DDBJ whole genome shotgun (WGS) entry which is preliminary data.</text>
</comment>
<name>A0A438EAN6_VITVI</name>
<evidence type="ECO:0000313" key="2">
    <source>
        <dbReference type="Proteomes" id="UP000288805"/>
    </source>
</evidence>
<gene>
    <name evidence="1" type="ORF">CK203_112969</name>
</gene>
<dbReference type="Proteomes" id="UP000288805">
    <property type="component" value="Unassembled WGS sequence"/>
</dbReference>
<organism evidence="1 2">
    <name type="scientific">Vitis vinifera</name>
    <name type="common">Grape</name>
    <dbReference type="NCBI Taxonomy" id="29760"/>
    <lineage>
        <taxon>Eukaryota</taxon>
        <taxon>Viridiplantae</taxon>
        <taxon>Streptophyta</taxon>
        <taxon>Embryophyta</taxon>
        <taxon>Tracheophyta</taxon>
        <taxon>Spermatophyta</taxon>
        <taxon>Magnoliopsida</taxon>
        <taxon>eudicotyledons</taxon>
        <taxon>Gunneridae</taxon>
        <taxon>Pentapetalae</taxon>
        <taxon>rosids</taxon>
        <taxon>Vitales</taxon>
        <taxon>Vitaceae</taxon>
        <taxon>Viteae</taxon>
        <taxon>Vitis</taxon>
    </lineage>
</organism>
<accession>A0A438EAN6</accession>
<dbReference type="EMBL" id="QGNW01001339">
    <property type="protein sequence ID" value="RVW44897.1"/>
    <property type="molecule type" value="Genomic_DNA"/>
</dbReference>
<protein>
    <submittedName>
        <fullName evidence="1">Uncharacterized protein</fullName>
    </submittedName>
</protein>
<dbReference type="AlphaFoldDB" id="A0A438EAN6"/>
<evidence type="ECO:0000313" key="1">
    <source>
        <dbReference type="EMBL" id="RVW44897.1"/>
    </source>
</evidence>
<sequence length="75" mass="8426">MRKASLNAEEHDPLEKIAHTAQGLIHASLNLKPFGCWYLSLKQNTFFNQVPPNEMDEHGKMSLLYASSPFLIALA</sequence>